<name>A0A9P6NDB9_9BASI</name>
<feature type="region of interest" description="Disordered" evidence="1">
    <location>
        <begin position="46"/>
        <end position="77"/>
    </location>
</feature>
<gene>
    <name evidence="2" type="ORF">CROQUDRAFT_662873</name>
</gene>
<protein>
    <submittedName>
        <fullName evidence="2">Uncharacterized protein</fullName>
    </submittedName>
</protein>
<evidence type="ECO:0000313" key="2">
    <source>
        <dbReference type="EMBL" id="KAG0142172.1"/>
    </source>
</evidence>
<dbReference type="Proteomes" id="UP000886653">
    <property type="component" value="Unassembled WGS sequence"/>
</dbReference>
<dbReference type="AlphaFoldDB" id="A0A9P6NDB9"/>
<feature type="compositionally biased region" description="Polar residues" evidence="1">
    <location>
        <begin position="46"/>
        <end position="55"/>
    </location>
</feature>
<sequence length="77" mass="8345">MQSFMNSKWLALGQEGLVKTMAMMSLRGRNTGNNFSQSFSCQPAQNIISPQTPTSAECDASEVNPIKIPENAAPNVK</sequence>
<accession>A0A9P6NDB9</accession>
<evidence type="ECO:0000256" key="1">
    <source>
        <dbReference type="SAM" id="MobiDB-lite"/>
    </source>
</evidence>
<organism evidence="2 3">
    <name type="scientific">Cronartium quercuum f. sp. fusiforme G11</name>
    <dbReference type="NCBI Taxonomy" id="708437"/>
    <lineage>
        <taxon>Eukaryota</taxon>
        <taxon>Fungi</taxon>
        <taxon>Dikarya</taxon>
        <taxon>Basidiomycota</taxon>
        <taxon>Pucciniomycotina</taxon>
        <taxon>Pucciniomycetes</taxon>
        <taxon>Pucciniales</taxon>
        <taxon>Coleosporiaceae</taxon>
        <taxon>Cronartium</taxon>
    </lineage>
</organism>
<evidence type="ECO:0000313" key="3">
    <source>
        <dbReference type="Proteomes" id="UP000886653"/>
    </source>
</evidence>
<reference evidence="2" key="1">
    <citation type="submission" date="2013-11" db="EMBL/GenBank/DDBJ databases">
        <title>Genome sequence of the fusiform rust pathogen reveals effectors for host alternation and coevolution with pine.</title>
        <authorList>
            <consortium name="DOE Joint Genome Institute"/>
            <person name="Smith K."/>
            <person name="Pendleton A."/>
            <person name="Kubisiak T."/>
            <person name="Anderson C."/>
            <person name="Salamov A."/>
            <person name="Aerts A."/>
            <person name="Riley R."/>
            <person name="Clum A."/>
            <person name="Lindquist E."/>
            <person name="Ence D."/>
            <person name="Campbell M."/>
            <person name="Kronenberg Z."/>
            <person name="Feau N."/>
            <person name="Dhillon B."/>
            <person name="Hamelin R."/>
            <person name="Burleigh J."/>
            <person name="Smith J."/>
            <person name="Yandell M."/>
            <person name="Nelson C."/>
            <person name="Grigoriev I."/>
            <person name="Davis J."/>
        </authorList>
    </citation>
    <scope>NUCLEOTIDE SEQUENCE</scope>
    <source>
        <strain evidence="2">G11</strain>
    </source>
</reference>
<proteinExistence type="predicted"/>
<keyword evidence="3" id="KW-1185">Reference proteome</keyword>
<dbReference type="EMBL" id="MU167357">
    <property type="protein sequence ID" value="KAG0142172.1"/>
    <property type="molecule type" value="Genomic_DNA"/>
</dbReference>
<comment type="caution">
    <text evidence="2">The sequence shown here is derived from an EMBL/GenBank/DDBJ whole genome shotgun (WGS) entry which is preliminary data.</text>
</comment>